<keyword evidence="5 9" id="KW-0808">Transferase</keyword>
<dbReference type="InterPro" id="IPR042195">
    <property type="entry name" value="ArgJ_beta_C"/>
</dbReference>
<dbReference type="FunFam" id="3.60.70.12:FF:000001">
    <property type="entry name" value="Arginine biosynthesis bifunctional protein ArgJ, chloroplastic"/>
    <property type="match status" value="1"/>
</dbReference>
<keyword evidence="4 9" id="KW-0028">Amino-acid biosynthesis</keyword>
<dbReference type="eggNOG" id="COG1364">
    <property type="taxonomic scope" value="Bacteria"/>
</dbReference>
<evidence type="ECO:0000256" key="1">
    <source>
        <dbReference type="ARBA" id="ARBA00006774"/>
    </source>
</evidence>
<dbReference type="EMBL" id="AFWT01000009">
    <property type="protein sequence ID" value="EGV32051.1"/>
    <property type="molecule type" value="Genomic_DNA"/>
</dbReference>
<dbReference type="SUPFAM" id="SSF56266">
    <property type="entry name" value="DmpA/ArgJ-like"/>
    <property type="match status" value="1"/>
</dbReference>
<dbReference type="GO" id="GO:0006526">
    <property type="term" value="P:L-arginine biosynthetic process"/>
    <property type="evidence" value="ECO:0007669"/>
    <property type="project" value="UniProtKB-UniRule"/>
</dbReference>
<feature type="binding site" evidence="9">
    <location>
        <position position="274"/>
    </location>
    <ligand>
        <name>substrate</name>
    </ligand>
</feature>
<proteinExistence type="inferred from homology"/>
<dbReference type="HAMAP" id="MF_01106">
    <property type="entry name" value="ArgJ"/>
    <property type="match status" value="1"/>
</dbReference>
<dbReference type="STRING" id="765913.ThidrDRAFT_1625"/>
<comment type="catalytic activity">
    <reaction evidence="8 9">
        <text>N(2)-acetyl-L-ornithine + L-glutamate = N-acetyl-L-glutamate + L-ornithine</text>
        <dbReference type="Rhea" id="RHEA:15349"/>
        <dbReference type="ChEBI" id="CHEBI:29985"/>
        <dbReference type="ChEBI" id="CHEBI:44337"/>
        <dbReference type="ChEBI" id="CHEBI:46911"/>
        <dbReference type="ChEBI" id="CHEBI:57805"/>
        <dbReference type="EC" id="2.3.1.35"/>
    </reaction>
</comment>
<dbReference type="GO" id="GO:0005737">
    <property type="term" value="C:cytoplasm"/>
    <property type="evidence" value="ECO:0007669"/>
    <property type="project" value="UniProtKB-SubCell"/>
</dbReference>
<keyword evidence="9" id="KW-0511">Multifunctional enzyme</keyword>
<evidence type="ECO:0000256" key="2">
    <source>
        <dbReference type="ARBA" id="ARBA00011475"/>
    </source>
</evidence>
<comment type="function">
    <text evidence="9">Catalyzes two activities which are involved in the cyclic version of arginine biosynthesis: the synthesis of N-acetylglutamate from glutamate and acetyl-CoA as the acetyl donor, and of ornithine by transacetylation between N(2)-acetylornithine and glutamate.</text>
</comment>
<dbReference type="NCBIfam" id="NF003802">
    <property type="entry name" value="PRK05388.1"/>
    <property type="match status" value="1"/>
</dbReference>
<comment type="pathway">
    <text evidence="9">Amino-acid biosynthesis; L-arginine biosynthesis; L-ornithine and N-acetyl-L-glutamate from L-glutamate and N(2)-acetyl-L-ornithine (cyclic): step 1/1.</text>
</comment>
<keyword evidence="9" id="KW-0963">Cytoplasm</keyword>
<dbReference type="AlphaFoldDB" id="G2E012"/>
<dbReference type="UniPathway" id="UPA00068">
    <property type="reaction ID" value="UER00106"/>
</dbReference>
<comment type="pathway">
    <text evidence="9">Amino-acid biosynthesis; L-arginine biosynthesis; N(2)-acetyl-L-ornithine from L-glutamate: step 1/4.</text>
</comment>
<accession>G2E012</accession>
<sequence length="403" mass="42462">MSDSDLAFEPVAGVRLAAGPAGIRYQGRDDLVVLAFDPGTRCAAVFTRNAFCAAPVILARQHLQTAMPGYLLINAGNANAGTGKRGLADARSSCETLADLAGCQVEQVLPFSTGVIGEHLPVDRFASALPALLESLDTDAWPRAARAIMTTDTRPKLRSVRFELNGRTATVTGMAKGSGMICPNMATMLAFLATDAAVEPEVLRACLQAAADRSFNAISIDGDTSTNDACVLAATGALGNTAIAETSGADFAALQAAVEAVCVDLATELVRDGEGATKLVRVRVDEARDRDEARQVAYTIAHSPLVKTALFASDPNWGRILAAVGRAGVTDLDIDRIRIYLGDVLIVEDGGRAADYTEEAGAAVMAESEIEIRVSLGRGDLDAQVLTCDFSYDYVRINAEYRS</sequence>
<gene>
    <name evidence="9" type="primary">argJ</name>
    <name evidence="10" type="ORF">ThidrDRAFT_1625</name>
</gene>
<evidence type="ECO:0000313" key="10">
    <source>
        <dbReference type="EMBL" id="EGV32051.1"/>
    </source>
</evidence>
<dbReference type="CDD" id="cd02152">
    <property type="entry name" value="OAT"/>
    <property type="match status" value="1"/>
</dbReference>
<evidence type="ECO:0000256" key="4">
    <source>
        <dbReference type="ARBA" id="ARBA00022605"/>
    </source>
</evidence>
<dbReference type="GO" id="GO:0004358">
    <property type="term" value="F:L-glutamate N-acetyltransferase activity, acting on acetyl-L-ornithine as donor"/>
    <property type="evidence" value="ECO:0007669"/>
    <property type="project" value="UniProtKB-UniRule"/>
</dbReference>
<keyword evidence="7 9" id="KW-0012">Acyltransferase</keyword>
<keyword evidence="3 9" id="KW-0055">Arginine biosynthesis</keyword>
<organism evidence="10 11">
    <name type="scientific">Thiorhodococcus drewsii AZ1</name>
    <dbReference type="NCBI Taxonomy" id="765913"/>
    <lineage>
        <taxon>Bacteria</taxon>
        <taxon>Pseudomonadati</taxon>
        <taxon>Pseudomonadota</taxon>
        <taxon>Gammaproteobacteria</taxon>
        <taxon>Chromatiales</taxon>
        <taxon>Chromatiaceae</taxon>
        <taxon>Thiorhodococcus</taxon>
    </lineage>
</organism>
<keyword evidence="6 9" id="KW-0068">Autocatalytic cleavage</keyword>
<dbReference type="EC" id="2.3.1.1" evidence="9"/>
<dbReference type="PATRIC" id="fig|765913.3.peg.1650"/>
<feature type="binding site" evidence="9">
    <location>
        <position position="150"/>
    </location>
    <ligand>
        <name>substrate</name>
    </ligand>
</feature>
<feature type="binding site" evidence="9">
    <location>
        <position position="398"/>
    </location>
    <ligand>
        <name>substrate</name>
    </ligand>
</feature>
<protein>
    <recommendedName>
        <fullName evidence="9">Arginine biosynthesis bifunctional protein ArgJ</fullName>
    </recommendedName>
    <domain>
        <recommendedName>
            <fullName evidence="9">Glutamate N-acetyltransferase</fullName>
            <ecNumber evidence="9">2.3.1.35</ecNumber>
        </recommendedName>
        <alternativeName>
            <fullName evidence="9">Ornithine acetyltransferase</fullName>
            <shortName evidence="9">OATase</shortName>
        </alternativeName>
        <alternativeName>
            <fullName evidence="9">Ornithine transacetylase</fullName>
        </alternativeName>
    </domain>
    <domain>
        <recommendedName>
            <fullName evidence="9">Amino-acid acetyltransferase</fullName>
            <ecNumber evidence="9">2.3.1.1</ecNumber>
        </recommendedName>
        <alternativeName>
            <fullName evidence="9">N-acetylglutamate synthase</fullName>
            <shortName evidence="9">AGSase</shortName>
        </alternativeName>
    </domain>
    <component>
        <recommendedName>
            <fullName evidence="9">Arginine biosynthesis bifunctional protein ArgJ alpha chain</fullName>
        </recommendedName>
    </component>
    <component>
        <recommendedName>
            <fullName evidence="9">Arginine biosynthesis bifunctional protein ArgJ beta chain</fullName>
        </recommendedName>
    </component>
</protein>
<feature type="binding site" evidence="9">
    <location>
        <position position="403"/>
    </location>
    <ligand>
        <name>substrate</name>
    </ligand>
</feature>
<dbReference type="PANTHER" id="PTHR23100">
    <property type="entry name" value="ARGININE BIOSYNTHESIS BIFUNCTIONAL PROTEIN ARGJ"/>
    <property type="match status" value="1"/>
</dbReference>
<dbReference type="MEROPS" id="T05.001"/>
<comment type="subcellular location">
    <subcellularLocation>
        <location evidence="9">Cytoplasm</location>
    </subcellularLocation>
</comment>
<dbReference type="GO" id="GO:0004042">
    <property type="term" value="F:L-glutamate N-acetyltransferase activity"/>
    <property type="evidence" value="ECO:0007669"/>
    <property type="project" value="UniProtKB-UniRule"/>
</dbReference>
<feature type="active site" description="Nucleophile" evidence="9">
    <location>
        <position position="187"/>
    </location>
</feature>
<dbReference type="Gene3D" id="3.60.70.12">
    <property type="entry name" value="L-amino peptidase D-ALA esterase/amidase"/>
    <property type="match status" value="1"/>
</dbReference>
<name>G2E012_9GAMM</name>
<comment type="caution">
    <text evidence="10">The sequence shown here is derived from an EMBL/GenBank/DDBJ whole genome shotgun (WGS) entry which is preliminary data.</text>
</comment>
<dbReference type="InterPro" id="IPR002813">
    <property type="entry name" value="Arg_biosynth_ArgJ"/>
</dbReference>
<comment type="subunit">
    <text evidence="2 9">Heterotetramer of two alpha and two beta chains.</text>
</comment>
<dbReference type="Proteomes" id="UP000004200">
    <property type="component" value="Unassembled WGS sequence"/>
</dbReference>
<evidence type="ECO:0000256" key="7">
    <source>
        <dbReference type="ARBA" id="ARBA00023315"/>
    </source>
</evidence>
<feature type="chain" id="PRO_5023375725" description="Arginine biosynthesis bifunctional protein ArgJ alpha chain" evidence="9">
    <location>
        <begin position="1"/>
        <end position="186"/>
    </location>
</feature>
<dbReference type="EC" id="2.3.1.35" evidence="9"/>
<evidence type="ECO:0000256" key="5">
    <source>
        <dbReference type="ARBA" id="ARBA00022679"/>
    </source>
</evidence>
<comment type="catalytic activity">
    <reaction evidence="9">
        <text>L-glutamate + acetyl-CoA = N-acetyl-L-glutamate + CoA + H(+)</text>
        <dbReference type="Rhea" id="RHEA:24292"/>
        <dbReference type="ChEBI" id="CHEBI:15378"/>
        <dbReference type="ChEBI" id="CHEBI:29985"/>
        <dbReference type="ChEBI" id="CHEBI:44337"/>
        <dbReference type="ChEBI" id="CHEBI:57287"/>
        <dbReference type="ChEBI" id="CHEBI:57288"/>
        <dbReference type="EC" id="2.3.1.1"/>
    </reaction>
</comment>
<feature type="site" description="Involved in the stabilization of negative charge on the oxyanion by the formation of the oxyanion hole" evidence="9">
    <location>
        <position position="113"/>
    </location>
</feature>
<evidence type="ECO:0000256" key="3">
    <source>
        <dbReference type="ARBA" id="ARBA00022571"/>
    </source>
</evidence>
<dbReference type="Gene3D" id="3.10.20.340">
    <property type="entry name" value="ArgJ beta chain, C-terminal domain"/>
    <property type="match status" value="1"/>
</dbReference>
<dbReference type="RefSeq" id="WP_007040339.1">
    <property type="nucleotide sequence ID" value="NZ_AFWT01000009.1"/>
</dbReference>
<evidence type="ECO:0000256" key="8">
    <source>
        <dbReference type="ARBA" id="ARBA00049439"/>
    </source>
</evidence>
<feature type="binding site" evidence="9">
    <location>
        <position position="176"/>
    </location>
    <ligand>
        <name>substrate</name>
    </ligand>
</feature>
<dbReference type="OrthoDB" id="9804242at2"/>
<evidence type="ECO:0000256" key="9">
    <source>
        <dbReference type="HAMAP-Rule" id="MF_01106"/>
    </source>
</evidence>
<dbReference type="InterPro" id="IPR016117">
    <property type="entry name" value="ArgJ-like_dom_sf"/>
</dbReference>
<feature type="site" description="Involved in the stabilization of negative charge on the oxyanion by the formation of the oxyanion hole" evidence="9">
    <location>
        <position position="114"/>
    </location>
</feature>
<dbReference type="FunFam" id="3.10.20.340:FF:000001">
    <property type="entry name" value="Arginine biosynthesis bifunctional protein ArgJ, chloroplastic"/>
    <property type="match status" value="1"/>
</dbReference>
<dbReference type="NCBIfam" id="TIGR00120">
    <property type="entry name" value="ArgJ"/>
    <property type="match status" value="1"/>
</dbReference>
<dbReference type="PANTHER" id="PTHR23100:SF0">
    <property type="entry name" value="ARGININE BIOSYNTHESIS BIFUNCTIONAL PROTEIN ARGJ, MITOCHONDRIAL"/>
    <property type="match status" value="1"/>
</dbReference>
<dbReference type="Pfam" id="PF01960">
    <property type="entry name" value="ArgJ"/>
    <property type="match status" value="1"/>
</dbReference>
<feature type="binding site" evidence="9">
    <location>
        <position position="187"/>
    </location>
    <ligand>
        <name>substrate</name>
    </ligand>
</feature>
<feature type="site" description="Cleavage; by autolysis" evidence="9">
    <location>
        <begin position="186"/>
        <end position="187"/>
    </location>
</feature>
<feature type="chain" id="PRO_5023375726" description="Arginine biosynthesis bifunctional protein ArgJ beta chain" evidence="9">
    <location>
        <begin position="187"/>
        <end position="403"/>
    </location>
</feature>
<evidence type="ECO:0000256" key="6">
    <source>
        <dbReference type="ARBA" id="ARBA00022813"/>
    </source>
</evidence>
<reference evidence="10 11" key="1">
    <citation type="submission" date="2011-06" db="EMBL/GenBank/DDBJ databases">
        <title>The draft genome of Thiorhodococcus drewsii AZ1.</title>
        <authorList>
            <consortium name="US DOE Joint Genome Institute (JGI-PGF)"/>
            <person name="Lucas S."/>
            <person name="Han J."/>
            <person name="Lapidus A."/>
            <person name="Cheng J.-F."/>
            <person name="Goodwin L."/>
            <person name="Pitluck S."/>
            <person name="Peters L."/>
            <person name="Land M.L."/>
            <person name="Hauser L."/>
            <person name="Vogl K."/>
            <person name="Liu Z."/>
            <person name="Imhoff J."/>
            <person name="Thiel V."/>
            <person name="Frigaard N.-U."/>
            <person name="Bryant D.A."/>
            <person name="Woyke T.J."/>
        </authorList>
    </citation>
    <scope>NUCLEOTIDE SEQUENCE [LARGE SCALE GENOMIC DNA]</scope>
    <source>
        <strain evidence="10 11">AZ1</strain>
    </source>
</reference>
<dbReference type="GO" id="GO:0006592">
    <property type="term" value="P:ornithine biosynthetic process"/>
    <property type="evidence" value="ECO:0007669"/>
    <property type="project" value="TreeGrafter"/>
</dbReference>
<evidence type="ECO:0000313" key="11">
    <source>
        <dbReference type="Proteomes" id="UP000004200"/>
    </source>
</evidence>
<comment type="similarity">
    <text evidence="1 9">Belongs to the ArgJ family.</text>
</comment>
<keyword evidence="11" id="KW-1185">Reference proteome</keyword>